<name>A0A2M4B3D5_9DIPT</name>
<feature type="signal peptide" evidence="1">
    <location>
        <begin position="1"/>
        <end position="17"/>
    </location>
</feature>
<proteinExistence type="predicted"/>
<organism evidence="2">
    <name type="scientific">Anopheles triannulatus</name>
    <dbReference type="NCBI Taxonomy" id="58253"/>
    <lineage>
        <taxon>Eukaryota</taxon>
        <taxon>Metazoa</taxon>
        <taxon>Ecdysozoa</taxon>
        <taxon>Arthropoda</taxon>
        <taxon>Hexapoda</taxon>
        <taxon>Insecta</taxon>
        <taxon>Pterygota</taxon>
        <taxon>Neoptera</taxon>
        <taxon>Endopterygota</taxon>
        <taxon>Diptera</taxon>
        <taxon>Nematocera</taxon>
        <taxon>Culicoidea</taxon>
        <taxon>Culicidae</taxon>
        <taxon>Anophelinae</taxon>
        <taxon>Anopheles</taxon>
    </lineage>
</organism>
<protein>
    <submittedName>
        <fullName evidence="2">Putative secreted protein</fullName>
    </submittedName>
</protein>
<dbReference type="AlphaFoldDB" id="A0A2M4B3D5"/>
<sequence length="72" mass="8131">MALNLVWFLFGWGGAQEFRQIARGSDQLRRLRNGLRSLPPDESRLPLAYASPPPVDGLRRSRFPLSVRSLPA</sequence>
<evidence type="ECO:0000256" key="1">
    <source>
        <dbReference type="SAM" id="SignalP"/>
    </source>
</evidence>
<dbReference type="EMBL" id="GGFK01014232">
    <property type="protein sequence ID" value="MBW47553.1"/>
    <property type="molecule type" value="Transcribed_RNA"/>
</dbReference>
<feature type="chain" id="PRO_5014888913" evidence="1">
    <location>
        <begin position="18"/>
        <end position="72"/>
    </location>
</feature>
<reference evidence="2" key="1">
    <citation type="submission" date="2018-01" db="EMBL/GenBank/DDBJ databases">
        <title>An insight into the sialome of Amazonian anophelines.</title>
        <authorList>
            <person name="Ribeiro J.M."/>
            <person name="Scarpassa V."/>
            <person name="Calvo E."/>
        </authorList>
    </citation>
    <scope>NUCLEOTIDE SEQUENCE</scope>
    <source>
        <tissue evidence="2">Salivary glands</tissue>
    </source>
</reference>
<evidence type="ECO:0000313" key="2">
    <source>
        <dbReference type="EMBL" id="MBW47553.1"/>
    </source>
</evidence>
<keyword evidence="1" id="KW-0732">Signal</keyword>
<accession>A0A2M4B3D5</accession>